<keyword evidence="2" id="KW-0732">Signal</keyword>
<sequence>MCFELVVLILIAVISQPTYSHDDTIHGPVRFYGRTAANTAHRNFNLLDILSQKGLGSQSSPTIEVIQNGDDCGDCVEEYDEYDYCVDCDCDGCDDYGDFDENTDDDLYAYDETDPALGLSPSQAYALSPPLPTSSEFDYGSERKQKISKKTNSQESEDTGDDEEDNSDDVGDDDDSDGEERITDDNEVKDSNSENNISQVQSNTSQVIPRQQIRDEVQAVLNAVRRSDMLRREQAHRRLIRNHSKCKAEVRHLRRKLKYKAHAQRRRIAAAKRRAQKLRRRRQQKQKRRRNRKNTIKVKT</sequence>
<feature type="compositionally biased region" description="Basic and acidic residues" evidence="1">
    <location>
        <begin position="179"/>
        <end position="192"/>
    </location>
</feature>
<feature type="compositionally biased region" description="Acidic residues" evidence="1">
    <location>
        <begin position="104"/>
        <end position="114"/>
    </location>
</feature>
<keyword evidence="4" id="KW-1185">Reference proteome</keyword>
<organism evidence="3 4">
    <name type="scientific">Glossina brevipalpis</name>
    <dbReference type="NCBI Taxonomy" id="37001"/>
    <lineage>
        <taxon>Eukaryota</taxon>
        <taxon>Metazoa</taxon>
        <taxon>Ecdysozoa</taxon>
        <taxon>Arthropoda</taxon>
        <taxon>Hexapoda</taxon>
        <taxon>Insecta</taxon>
        <taxon>Pterygota</taxon>
        <taxon>Neoptera</taxon>
        <taxon>Endopterygota</taxon>
        <taxon>Diptera</taxon>
        <taxon>Brachycera</taxon>
        <taxon>Muscomorpha</taxon>
        <taxon>Hippoboscoidea</taxon>
        <taxon>Glossinidae</taxon>
        <taxon>Glossina</taxon>
    </lineage>
</organism>
<dbReference type="AlphaFoldDB" id="A0A1A9WL53"/>
<feature type="region of interest" description="Disordered" evidence="1">
    <location>
        <begin position="104"/>
        <end position="210"/>
    </location>
</feature>
<evidence type="ECO:0000313" key="4">
    <source>
        <dbReference type="Proteomes" id="UP000091820"/>
    </source>
</evidence>
<feature type="compositionally biased region" description="Acidic residues" evidence="1">
    <location>
        <begin position="155"/>
        <end position="178"/>
    </location>
</feature>
<dbReference type="Proteomes" id="UP000091820">
    <property type="component" value="Unassembled WGS sequence"/>
</dbReference>
<feature type="signal peptide" evidence="2">
    <location>
        <begin position="1"/>
        <end position="20"/>
    </location>
</feature>
<dbReference type="EnsemblMetazoa" id="GBRI023571-RA">
    <property type="protein sequence ID" value="GBRI023571-PA"/>
    <property type="gene ID" value="GBRI023571"/>
</dbReference>
<evidence type="ECO:0000256" key="2">
    <source>
        <dbReference type="SAM" id="SignalP"/>
    </source>
</evidence>
<protein>
    <submittedName>
        <fullName evidence="3">Uncharacterized protein</fullName>
    </submittedName>
</protein>
<proteinExistence type="predicted"/>
<feature type="region of interest" description="Disordered" evidence="1">
    <location>
        <begin position="275"/>
        <end position="300"/>
    </location>
</feature>
<feature type="compositionally biased region" description="Polar residues" evidence="1">
    <location>
        <begin position="193"/>
        <end position="209"/>
    </location>
</feature>
<name>A0A1A9WL53_9MUSC</name>
<evidence type="ECO:0000256" key="1">
    <source>
        <dbReference type="SAM" id="MobiDB-lite"/>
    </source>
</evidence>
<reference evidence="3" key="2">
    <citation type="submission" date="2020-05" db="UniProtKB">
        <authorList>
            <consortium name="EnsemblMetazoa"/>
        </authorList>
    </citation>
    <scope>IDENTIFICATION</scope>
    <source>
        <strain evidence="3">IAEA</strain>
    </source>
</reference>
<evidence type="ECO:0000313" key="3">
    <source>
        <dbReference type="EnsemblMetazoa" id="GBRI023571-PA"/>
    </source>
</evidence>
<reference evidence="4" key="1">
    <citation type="submission" date="2014-03" db="EMBL/GenBank/DDBJ databases">
        <authorList>
            <person name="Aksoy S."/>
            <person name="Warren W."/>
            <person name="Wilson R.K."/>
        </authorList>
    </citation>
    <scope>NUCLEOTIDE SEQUENCE [LARGE SCALE GENOMIC DNA]</scope>
    <source>
        <strain evidence="4">IAEA</strain>
    </source>
</reference>
<dbReference type="VEuPathDB" id="VectorBase:GBRI023571"/>
<feature type="chain" id="PRO_5008400505" evidence="2">
    <location>
        <begin position="21"/>
        <end position="300"/>
    </location>
</feature>
<accession>A0A1A9WL53</accession>